<name>A0AAD7ACS6_9AGAR</name>
<feature type="region of interest" description="Disordered" evidence="1">
    <location>
        <begin position="1"/>
        <end position="88"/>
    </location>
</feature>
<gene>
    <name evidence="2" type="ORF">DFH08DRAFT_852270</name>
</gene>
<proteinExistence type="predicted"/>
<protein>
    <submittedName>
        <fullName evidence="2">Uncharacterized protein</fullName>
    </submittedName>
</protein>
<feature type="compositionally biased region" description="Polar residues" evidence="1">
    <location>
        <begin position="150"/>
        <end position="167"/>
    </location>
</feature>
<feature type="region of interest" description="Disordered" evidence="1">
    <location>
        <begin position="195"/>
        <end position="236"/>
    </location>
</feature>
<feature type="compositionally biased region" description="Polar residues" evidence="1">
    <location>
        <begin position="74"/>
        <end position="87"/>
    </location>
</feature>
<accession>A0AAD7ACS6</accession>
<keyword evidence="3" id="KW-1185">Reference proteome</keyword>
<dbReference type="EMBL" id="JARIHO010000009">
    <property type="protein sequence ID" value="KAJ7355363.1"/>
    <property type="molecule type" value="Genomic_DNA"/>
</dbReference>
<feature type="region of interest" description="Disordered" evidence="1">
    <location>
        <begin position="147"/>
        <end position="175"/>
    </location>
</feature>
<dbReference type="AlphaFoldDB" id="A0AAD7ACS6"/>
<evidence type="ECO:0000313" key="3">
    <source>
        <dbReference type="Proteomes" id="UP001218218"/>
    </source>
</evidence>
<comment type="caution">
    <text evidence="2">The sequence shown here is derived from an EMBL/GenBank/DDBJ whole genome shotgun (WGS) entry which is preliminary data.</text>
</comment>
<evidence type="ECO:0000313" key="2">
    <source>
        <dbReference type="EMBL" id="KAJ7355363.1"/>
    </source>
</evidence>
<dbReference type="Proteomes" id="UP001218218">
    <property type="component" value="Unassembled WGS sequence"/>
</dbReference>
<reference evidence="2" key="1">
    <citation type="submission" date="2023-03" db="EMBL/GenBank/DDBJ databases">
        <title>Massive genome expansion in bonnet fungi (Mycena s.s.) driven by repeated elements and novel gene families across ecological guilds.</title>
        <authorList>
            <consortium name="Lawrence Berkeley National Laboratory"/>
            <person name="Harder C.B."/>
            <person name="Miyauchi S."/>
            <person name="Viragh M."/>
            <person name="Kuo A."/>
            <person name="Thoen E."/>
            <person name="Andreopoulos B."/>
            <person name="Lu D."/>
            <person name="Skrede I."/>
            <person name="Drula E."/>
            <person name="Henrissat B."/>
            <person name="Morin E."/>
            <person name="Kohler A."/>
            <person name="Barry K."/>
            <person name="LaButti K."/>
            <person name="Morin E."/>
            <person name="Salamov A."/>
            <person name="Lipzen A."/>
            <person name="Mereny Z."/>
            <person name="Hegedus B."/>
            <person name="Baldrian P."/>
            <person name="Stursova M."/>
            <person name="Weitz H."/>
            <person name="Taylor A."/>
            <person name="Grigoriev I.V."/>
            <person name="Nagy L.G."/>
            <person name="Martin F."/>
            <person name="Kauserud H."/>
        </authorList>
    </citation>
    <scope>NUCLEOTIDE SEQUENCE</scope>
    <source>
        <strain evidence="2">CBHHK002</strain>
    </source>
</reference>
<organism evidence="2 3">
    <name type="scientific">Mycena albidolilacea</name>
    <dbReference type="NCBI Taxonomy" id="1033008"/>
    <lineage>
        <taxon>Eukaryota</taxon>
        <taxon>Fungi</taxon>
        <taxon>Dikarya</taxon>
        <taxon>Basidiomycota</taxon>
        <taxon>Agaricomycotina</taxon>
        <taxon>Agaricomycetes</taxon>
        <taxon>Agaricomycetidae</taxon>
        <taxon>Agaricales</taxon>
        <taxon>Marasmiineae</taxon>
        <taxon>Mycenaceae</taxon>
        <taxon>Mycena</taxon>
    </lineage>
</organism>
<evidence type="ECO:0000256" key="1">
    <source>
        <dbReference type="SAM" id="MobiDB-lite"/>
    </source>
</evidence>
<feature type="compositionally biased region" description="Polar residues" evidence="1">
    <location>
        <begin position="213"/>
        <end position="222"/>
    </location>
</feature>
<sequence length="236" mass="25516">MGESHSHSSSIDSKLVKAPEAPPHRSTLTPKLQRKPSDAANWRIPRNSALQSEVVPPAAPQSETIPPPRLPRQRSITSPTISHSTGSCMPLDIATHTTKSTIASELPAAPTVASPAILPAALASSAYIPPHKRASFDFGARRPFADVGNAGSNRDSTWQAKASFQTGRKTDHKRRLSSQVPLQTSALPSECDFHRLSHRPSLPKDMRRHARANTDNSATPNKFVNEGRWAKGGPEI</sequence>